<sequence>MLPKLLLVTVTLFATMMGLSTAQGRCENEADPQEGIGNFCYCEDGTCHAHSRDPKTAYETCNPPGVEIPCP</sequence>
<gene>
    <name evidence="2" type="ORF">N656DRAFT_793621</name>
</gene>
<organism evidence="2 3">
    <name type="scientific">Canariomyces notabilis</name>
    <dbReference type="NCBI Taxonomy" id="2074819"/>
    <lineage>
        <taxon>Eukaryota</taxon>
        <taxon>Fungi</taxon>
        <taxon>Dikarya</taxon>
        <taxon>Ascomycota</taxon>
        <taxon>Pezizomycotina</taxon>
        <taxon>Sordariomycetes</taxon>
        <taxon>Sordariomycetidae</taxon>
        <taxon>Sordariales</taxon>
        <taxon>Chaetomiaceae</taxon>
        <taxon>Canariomyces</taxon>
    </lineage>
</organism>
<feature type="chain" id="PRO_5042812143" evidence="1">
    <location>
        <begin position="23"/>
        <end position="71"/>
    </location>
</feature>
<proteinExistence type="predicted"/>
<evidence type="ECO:0000256" key="1">
    <source>
        <dbReference type="SAM" id="SignalP"/>
    </source>
</evidence>
<keyword evidence="3" id="KW-1185">Reference proteome</keyword>
<protein>
    <submittedName>
        <fullName evidence="2">Uncharacterized protein</fullName>
    </submittedName>
</protein>
<evidence type="ECO:0000313" key="3">
    <source>
        <dbReference type="Proteomes" id="UP001302812"/>
    </source>
</evidence>
<name>A0AAN6YWX4_9PEZI</name>
<reference evidence="2" key="1">
    <citation type="journal article" date="2023" name="Mol. Phylogenet. Evol.">
        <title>Genome-scale phylogeny and comparative genomics of the fungal order Sordariales.</title>
        <authorList>
            <person name="Hensen N."/>
            <person name="Bonometti L."/>
            <person name="Westerberg I."/>
            <person name="Brannstrom I.O."/>
            <person name="Guillou S."/>
            <person name="Cros-Aarteil S."/>
            <person name="Calhoun S."/>
            <person name="Haridas S."/>
            <person name="Kuo A."/>
            <person name="Mondo S."/>
            <person name="Pangilinan J."/>
            <person name="Riley R."/>
            <person name="LaButti K."/>
            <person name="Andreopoulos B."/>
            <person name="Lipzen A."/>
            <person name="Chen C."/>
            <person name="Yan M."/>
            <person name="Daum C."/>
            <person name="Ng V."/>
            <person name="Clum A."/>
            <person name="Steindorff A."/>
            <person name="Ohm R.A."/>
            <person name="Martin F."/>
            <person name="Silar P."/>
            <person name="Natvig D.O."/>
            <person name="Lalanne C."/>
            <person name="Gautier V."/>
            <person name="Ament-Velasquez S.L."/>
            <person name="Kruys A."/>
            <person name="Hutchinson M.I."/>
            <person name="Powell A.J."/>
            <person name="Barry K."/>
            <person name="Miller A.N."/>
            <person name="Grigoriev I.V."/>
            <person name="Debuchy R."/>
            <person name="Gladieux P."/>
            <person name="Hiltunen Thoren M."/>
            <person name="Johannesson H."/>
        </authorList>
    </citation>
    <scope>NUCLEOTIDE SEQUENCE</scope>
    <source>
        <strain evidence="2">CBS 508.74</strain>
    </source>
</reference>
<reference evidence="2" key="2">
    <citation type="submission" date="2023-05" db="EMBL/GenBank/DDBJ databases">
        <authorList>
            <consortium name="Lawrence Berkeley National Laboratory"/>
            <person name="Steindorff A."/>
            <person name="Hensen N."/>
            <person name="Bonometti L."/>
            <person name="Westerberg I."/>
            <person name="Brannstrom I.O."/>
            <person name="Guillou S."/>
            <person name="Cros-Aarteil S."/>
            <person name="Calhoun S."/>
            <person name="Haridas S."/>
            <person name="Kuo A."/>
            <person name="Mondo S."/>
            <person name="Pangilinan J."/>
            <person name="Riley R."/>
            <person name="Labutti K."/>
            <person name="Andreopoulos B."/>
            <person name="Lipzen A."/>
            <person name="Chen C."/>
            <person name="Yanf M."/>
            <person name="Daum C."/>
            <person name="Ng V."/>
            <person name="Clum A."/>
            <person name="Ohm R."/>
            <person name="Martin F."/>
            <person name="Silar P."/>
            <person name="Natvig D."/>
            <person name="Lalanne C."/>
            <person name="Gautier V."/>
            <person name="Ament-Velasquez S.L."/>
            <person name="Kruys A."/>
            <person name="Hutchinson M.I."/>
            <person name="Powell A.J."/>
            <person name="Barry K."/>
            <person name="Miller A.N."/>
            <person name="Grigoriev I.V."/>
            <person name="Debuchy R."/>
            <person name="Gladieux P."/>
            <person name="Thoren M.H."/>
            <person name="Johannesson H."/>
        </authorList>
    </citation>
    <scope>NUCLEOTIDE SEQUENCE</scope>
    <source>
        <strain evidence="2">CBS 508.74</strain>
    </source>
</reference>
<dbReference type="GeneID" id="89941312"/>
<dbReference type="Proteomes" id="UP001302812">
    <property type="component" value="Unassembled WGS sequence"/>
</dbReference>
<feature type="signal peptide" evidence="1">
    <location>
        <begin position="1"/>
        <end position="22"/>
    </location>
</feature>
<accession>A0AAN6YWX4</accession>
<dbReference type="EMBL" id="MU853332">
    <property type="protein sequence ID" value="KAK4117095.1"/>
    <property type="molecule type" value="Genomic_DNA"/>
</dbReference>
<keyword evidence="1" id="KW-0732">Signal</keyword>
<evidence type="ECO:0000313" key="2">
    <source>
        <dbReference type="EMBL" id="KAK4117095.1"/>
    </source>
</evidence>
<dbReference type="RefSeq" id="XP_064674665.1">
    <property type="nucleotide sequence ID" value="XM_064817187.1"/>
</dbReference>
<comment type="caution">
    <text evidence="2">The sequence shown here is derived from an EMBL/GenBank/DDBJ whole genome shotgun (WGS) entry which is preliminary data.</text>
</comment>
<dbReference type="AlphaFoldDB" id="A0AAN6YWX4"/>